<dbReference type="PANTHER" id="PTHR26379:SF187">
    <property type="entry name" value="OS07G0655300 PROTEIN"/>
    <property type="match status" value="1"/>
</dbReference>
<feature type="compositionally biased region" description="Basic and acidic residues" evidence="1">
    <location>
        <begin position="1"/>
        <end position="10"/>
    </location>
</feature>
<evidence type="ECO:0000313" key="4">
    <source>
        <dbReference type="Proteomes" id="UP001497516"/>
    </source>
</evidence>
<dbReference type="Pfam" id="PF22486">
    <property type="entry name" value="MATH_2"/>
    <property type="match status" value="1"/>
</dbReference>
<dbReference type="InterPro" id="IPR002083">
    <property type="entry name" value="MATH/TRAF_dom"/>
</dbReference>
<dbReference type="Proteomes" id="UP001497516">
    <property type="component" value="Chromosome 5"/>
</dbReference>
<feature type="domain" description="MATH" evidence="2">
    <location>
        <begin position="23"/>
        <end position="153"/>
    </location>
</feature>
<gene>
    <name evidence="3" type="ORF">LTRI10_LOCUS28396</name>
</gene>
<dbReference type="InterPro" id="IPR045005">
    <property type="entry name" value="BPM1-6"/>
</dbReference>
<evidence type="ECO:0000313" key="3">
    <source>
        <dbReference type="EMBL" id="CAL1387407.1"/>
    </source>
</evidence>
<reference evidence="3 4" key="1">
    <citation type="submission" date="2024-04" db="EMBL/GenBank/DDBJ databases">
        <authorList>
            <person name="Fracassetti M."/>
        </authorList>
    </citation>
    <scope>NUCLEOTIDE SEQUENCE [LARGE SCALE GENOMIC DNA]</scope>
</reference>
<protein>
    <recommendedName>
        <fullName evidence="2">MATH domain-containing protein</fullName>
    </recommendedName>
</protein>
<keyword evidence="4" id="KW-1185">Reference proteome</keyword>
<dbReference type="PROSITE" id="PS50144">
    <property type="entry name" value="MATH"/>
    <property type="match status" value="1"/>
</dbReference>
<dbReference type="SUPFAM" id="SSF49599">
    <property type="entry name" value="TRAF domain-like"/>
    <property type="match status" value="1"/>
</dbReference>
<organism evidence="3 4">
    <name type="scientific">Linum trigynum</name>
    <dbReference type="NCBI Taxonomy" id="586398"/>
    <lineage>
        <taxon>Eukaryota</taxon>
        <taxon>Viridiplantae</taxon>
        <taxon>Streptophyta</taxon>
        <taxon>Embryophyta</taxon>
        <taxon>Tracheophyta</taxon>
        <taxon>Spermatophyta</taxon>
        <taxon>Magnoliopsida</taxon>
        <taxon>eudicotyledons</taxon>
        <taxon>Gunneridae</taxon>
        <taxon>Pentapetalae</taxon>
        <taxon>rosids</taxon>
        <taxon>fabids</taxon>
        <taxon>Malpighiales</taxon>
        <taxon>Linaceae</taxon>
        <taxon>Linum</taxon>
    </lineage>
</organism>
<dbReference type="CDD" id="cd00121">
    <property type="entry name" value="MATH"/>
    <property type="match status" value="1"/>
</dbReference>
<dbReference type="AlphaFoldDB" id="A0AAV2ENV8"/>
<dbReference type="PANTHER" id="PTHR26379">
    <property type="entry name" value="BTB/POZ AND MATH DOMAIN-CONTAINING PROTEIN 1"/>
    <property type="match status" value="1"/>
</dbReference>
<name>A0AAV2ENV8_9ROSI</name>
<evidence type="ECO:0000256" key="1">
    <source>
        <dbReference type="SAM" id="MobiDB-lite"/>
    </source>
</evidence>
<dbReference type="Gene3D" id="2.60.210.10">
    <property type="entry name" value="Apoptosis, Tumor Necrosis Factor Receptor Associated Protein 2, Chain A"/>
    <property type="match status" value="1"/>
</dbReference>
<proteinExistence type="predicted"/>
<sequence length="195" mass="21416">MAGLEKDPRRRSCSSKSVTEPVTGSSRFTVKGYSLVKGMGRQKYVSSDIFPAGGYDWQIQFYPDEGDLEAGVPSVLVAITLASSGGRDVRALLELALLDQSGEGKDSTNSRTTESEPFTMTHKGCYWGFYVRKAKLESSTCLKDDCLIIRASVGVVTTRLDVEGAKQDSIAALLYPAPIWARVSRRYWNLSWVAT</sequence>
<accession>A0AAV2ENV8</accession>
<feature type="region of interest" description="Disordered" evidence="1">
    <location>
        <begin position="1"/>
        <end position="23"/>
    </location>
</feature>
<dbReference type="GO" id="GO:0016567">
    <property type="term" value="P:protein ubiquitination"/>
    <property type="evidence" value="ECO:0007669"/>
    <property type="project" value="InterPro"/>
</dbReference>
<evidence type="ECO:0000259" key="2">
    <source>
        <dbReference type="PROSITE" id="PS50144"/>
    </source>
</evidence>
<dbReference type="EMBL" id="OZ034818">
    <property type="protein sequence ID" value="CAL1387407.1"/>
    <property type="molecule type" value="Genomic_DNA"/>
</dbReference>
<dbReference type="InterPro" id="IPR008974">
    <property type="entry name" value="TRAF-like"/>
</dbReference>
<feature type="compositionally biased region" description="Polar residues" evidence="1">
    <location>
        <begin position="14"/>
        <end position="23"/>
    </location>
</feature>